<dbReference type="AlphaFoldDB" id="B6K2X7"/>
<evidence type="ECO:0000256" key="9">
    <source>
        <dbReference type="ARBA" id="ARBA00037676"/>
    </source>
</evidence>
<evidence type="ECO:0000256" key="1">
    <source>
        <dbReference type="ARBA" id="ARBA00000083"/>
    </source>
</evidence>
<dbReference type="PROSITE" id="PS00545">
    <property type="entry name" value="ALDOSE_1_EPIMERASE"/>
    <property type="match status" value="1"/>
</dbReference>
<dbReference type="Gene3D" id="3.90.25.10">
    <property type="entry name" value="UDP-galactose 4-epimerase, domain 1"/>
    <property type="match status" value="1"/>
</dbReference>
<dbReference type="InterPro" id="IPR008183">
    <property type="entry name" value="Aldose_1/G6P_1-epimerase"/>
</dbReference>
<evidence type="ECO:0000259" key="12">
    <source>
        <dbReference type="Pfam" id="PF01370"/>
    </source>
</evidence>
<gene>
    <name evidence="13" type="ORF">SJAG_02951</name>
</gene>
<proteinExistence type="inferred from homology"/>
<dbReference type="Gene3D" id="3.40.50.720">
    <property type="entry name" value="NAD(P)-binding Rossmann-like Domain"/>
    <property type="match status" value="1"/>
</dbReference>
<comment type="catalytic activity">
    <reaction evidence="1">
        <text>UDP-alpha-D-glucose = UDP-alpha-D-galactose</text>
        <dbReference type="Rhea" id="RHEA:22168"/>
        <dbReference type="ChEBI" id="CHEBI:58885"/>
        <dbReference type="ChEBI" id="CHEBI:66914"/>
        <dbReference type="EC" id="5.1.3.2"/>
    </reaction>
</comment>
<dbReference type="Pfam" id="PF01263">
    <property type="entry name" value="Aldose_epim"/>
    <property type="match status" value="1"/>
</dbReference>
<dbReference type="InterPro" id="IPR047215">
    <property type="entry name" value="Galactose_mutarotase-like"/>
</dbReference>
<dbReference type="PANTHER" id="PTHR43725:SF47">
    <property type="entry name" value="UDP-GLUCOSE 4-EPIMERASE"/>
    <property type="match status" value="1"/>
</dbReference>
<dbReference type="Gene3D" id="2.70.98.10">
    <property type="match status" value="1"/>
</dbReference>
<dbReference type="SUPFAM" id="SSF51735">
    <property type="entry name" value="NAD(P)-binding Rossmann-fold domains"/>
    <property type="match status" value="1"/>
</dbReference>
<dbReference type="JaponicusDB" id="SJAG_02951"/>
<dbReference type="InterPro" id="IPR001509">
    <property type="entry name" value="Epimerase_deHydtase"/>
</dbReference>
<keyword evidence="14" id="KW-1185">Reference proteome</keyword>
<evidence type="ECO:0000256" key="11">
    <source>
        <dbReference type="ARBA" id="ARBA00038238"/>
    </source>
</evidence>
<keyword evidence="7" id="KW-0413">Isomerase</keyword>
<dbReference type="Pfam" id="PF01370">
    <property type="entry name" value="Epimerase"/>
    <property type="match status" value="1"/>
</dbReference>
<comment type="pathway">
    <text evidence="4">Carbohydrate metabolism; hexose metabolism.</text>
</comment>
<evidence type="ECO:0000256" key="4">
    <source>
        <dbReference type="ARBA" id="ARBA00005028"/>
    </source>
</evidence>
<comment type="function">
    <text evidence="9">Mutarotase converts alpha-aldose to the beta-anomer. It is active on D-glucose, L-arabinose, D-xylose, D-galactose, maltose and lactose.</text>
</comment>
<dbReference type="HOGENOM" id="CLU_007383_22_1_1"/>
<dbReference type="GO" id="GO:0006012">
    <property type="term" value="P:galactose metabolic process"/>
    <property type="evidence" value="ECO:0007669"/>
    <property type="project" value="UniProtKB-KW"/>
</dbReference>
<comment type="similarity">
    <text evidence="10">In the N-terminal section; belongs to the NAD(P)-dependent epimerase/dehydratase family.</text>
</comment>
<comment type="similarity">
    <text evidence="11">In the C-terminal section; belongs to the aldose epimerase family.</text>
</comment>
<name>B6K2X7_SCHJY</name>
<accession>B6K2X7</accession>
<keyword evidence="6" id="KW-0299">Galactose metabolism</keyword>
<dbReference type="GO" id="GO:0003978">
    <property type="term" value="F:UDP-glucose 4-epimerase activity"/>
    <property type="evidence" value="ECO:0000318"/>
    <property type="project" value="GO_Central"/>
</dbReference>
<dbReference type="InterPro" id="IPR036291">
    <property type="entry name" value="NAD(P)-bd_dom_sf"/>
</dbReference>
<dbReference type="GO" id="GO:0005996">
    <property type="term" value="P:monosaccharide metabolic process"/>
    <property type="evidence" value="ECO:0000318"/>
    <property type="project" value="GO_Central"/>
</dbReference>
<dbReference type="GO" id="GO:0030246">
    <property type="term" value="F:carbohydrate binding"/>
    <property type="evidence" value="ECO:0007669"/>
    <property type="project" value="InterPro"/>
</dbReference>
<dbReference type="InterPro" id="IPR014718">
    <property type="entry name" value="GH-type_carb-bd"/>
</dbReference>
<dbReference type="OrthoDB" id="9402762at2759"/>
<keyword evidence="8" id="KW-0119">Carbohydrate metabolism</keyword>
<dbReference type="GO" id="GO:0005829">
    <property type="term" value="C:cytosol"/>
    <property type="evidence" value="ECO:0000318"/>
    <property type="project" value="GO_Central"/>
</dbReference>
<keyword evidence="5" id="KW-0520">NAD</keyword>
<evidence type="ECO:0000256" key="7">
    <source>
        <dbReference type="ARBA" id="ARBA00023235"/>
    </source>
</evidence>
<dbReference type="eggNOG" id="KOG1371">
    <property type="taxonomic scope" value="Eukaryota"/>
</dbReference>
<protein>
    <submittedName>
        <fullName evidence="13">Gal10</fullName>
    </submittedName>
</protein>
<dbReference type="OMA" id="AKCYETH"/>
<comment type="pathway">
    <text evidence="3">Carbohydrate metabolism; galactose metabolism.</text>
</comment>
<dbReference type="Proteomes" id="UP000001744">
    <property type="component" value="Unassembled WGS sequence"/>
</dbReference>
<dbReference type="VEuPathDB" id="FungiDB:SJAG_02951"/>
<evidence type="ECO:0000256" key="8">
    <source>
        <dbReference type="ARBA" id="ARBA00023277"/>
    </source>
</evidence>
<reference evidence="13 14" key="1">
    <citation type="journal article" date="2011" name="Science">
        <title>Comparative functional genomics of the fission yeasts.</title>
        <authorList>
            <person name="Rhind N."/>
            <person name="Chen Z."/>
            <person name="Yassour M."/>
            <person name="Thompson D.A."/>
            <person name="Haas B.J."/>
            <person name="Habib N."/>
            <person name="Wapinski I."/>
            <person name="Roy S."/>
            <person name="Lin M.F."/>
            <person name="Heiman D.I."/>
            <person name="Young S.K."/>
            <person name="Furuya K."/>
            <person name="Guo Y."/>
            <person name="Pidoux A."/>
            <person name="Chen H.M."/>
            <person name="Robbertse B."/>
            <person name="Goldberg J.M."/>
            <person name="Aoki K."/>
            <person name="Bayne E.H."/>
            <person name="Berlin A.M."/>
            <person name="Desjardins C.A."/>
            <person name="Dobbs E."/>
            <person name="Dukaj L."/>
            <person name="Fan L."/>
            <person name="FitzGerald M.G."/>
            <person name="French C."/>
            <person name="Gujja S."/>
            <person name="Hansen K."/>
            <person name="Keifenheim D."/>
            <person name="Levin J.Z."/>
            <person name="Mosher R.A."/>
            <person name="Mueller C.A."/>
            <person name="Pfiffner J."/>
            <person name="Priest M."/>
            <person name="Russ C."/>
            <person name="Smialowska A."/>
            <person name="Swoboda P."/>
            <person name="Sykes S.M."/>
            <person name="Vaughn M."/>
            <person name="Vengrova S."/>
            <person name="Yoder R."/>
            <person name="Zeng Q."/>
            <person name="Allshire R."/>
            <person name="Baulcombe D."/>
            <person name="Birren B.W."/>
            <person name="Brown W."/>
            <person name="Ekwall K."/>
            <person name="Kellis M."/>
            <person name="Leatherwood J."/>
            <person name="Levin H."/>
            <person name="Margalit H."/>
            <person name="Martienssen R."/>
            <person name="Nieduszynski C.A."/>
            <person name="Spatafora J.W."/>
            <person name="Friedman N."/>
            <person name="Dalgaard J.Z."/>
            <person name="Baumann P."/>
            <person name="Niki H."/>
            <person name="Regev A."/>
            <person name="Nusbaum C."/>
        </authorList>
    </citation>
    <scope>NUCLEOTIDE SEQUENCE [LARGE SCALE GENOMIC DNA]</scope>
    <source>
        <strain evidence="14">yFS275 / FY16936</strain>
    </source>
</reference>
<dbReference type="InterPro" id="IPR005886">
    <property type="entry name" value="UDP_G4E"/>
</dbReference>
<organism evidence="13 14">
    <name type="scientific">Schizosaccharomyces japonicus (strain yFS275 / FY16936)</name>
    <name type="common">Fission yeast</name>
    <dbReference type="NCBI Taxonomy" id="402676"/>
    <lineage>
        <taxon>Eukaryota</taxon>
        <taxon>Fungi</taxon>
        <taxon>Dikarya</taxon>
        <taxon>Ascomycota</taxon>
        <taxon>Taphrinomycotina</taxon>
        <taxon>Schizosaccharomycetes</taxon>
        <taxon>Schizosaccharomycetales</taxon>
        <taxon>Schizosaccharomycetaceae</taxon>
        <taxon>Schizosaccharomyces</taxon>
    </lineage>
</organism>
<evidence type="ECO:0000256" key="2">
    <source>
        <dbReference type="ARBA" id="ARBA00001911"/>
    </source>
</evidence>
<comment type="cofactor">
    <cofactor evidence="2">
        <name>NAD(+)</name>
        <dbReference type="ChEBI" id="CHEBI:57540"/>
    </cofactor>
</comment>
<dbReference type="RefSeq" id="XP_002174127.1">
    <property type="nucleotide sequence ID" value="XM_002174091.1"/>
</dbReference>
<dbReference type="InterPro" id="IPR018052">
    <property type="entry name" value="Ald1_epimerase_CS"/>
</dbReference>
<dbReference type="CDD" id="cd09019">
    <property type="entry name" value="galactose_mutarotase_like"/>
    <property type="match status" value="1"/>
</dbReference>
<dbReference type="SUPFAM" id="SSF74650">
    <property type="entry name" value="Galactose mutarotase-like"/>
    <property type="match status" value="1"/>
</dbReference>
<dbReference type="STRING" id="402676.B6K2X7"/>
<sequence length="645" mass="71740">MASNKFILITGGAGYIGTHTVVELVQRGYKVVIVDNLSNSSYDAVARVEYIVHNHIPFFKIDLRDKTGLNKVFESFPIESVIHFAALKAVGESTQKPLDYYDNNINGTTTLLEVMSAHNVKTIVYSSSATVYGDVTRFKDRNYIPIPEECPRDPTNPYGKTKYTIENVIEDLHVSDNSWRGAILRYFNPIGAHPSGLLGEDPLGIPNNLLPYLAQVAVGRRDKLSVFGNDYDSRDGTPIRDYIHVVDLAQGHVAALEYLKQLEQGQGLYRVWNLGTGKGSTVFEIYAAFSAAVGRRLPYNIVVNNFKWSLFSDPGAEFNFASRLNTFTFGDLSVTIANYGATIQNIAFKGRTIVTSMDKLSLYQSDDNPAFGATVGRYANRIRNGTFSIDGVTYHTDKNWRGHTIHGGSHGFGRQFWLGPVAKCYETHGTLEFLIYDRDGSNGFPADVIATAKFTVDEKSLRLEIEAYIPESSPKDVTAVNMTNHVYFNLSSGKTIDGTIIKTCTDTILESDPDYLLPTGRVIQYKQKLSESVELQPSNPIDNCFVAKADGFKLDTRGDEMQTIVEAHHPSTGFKITAATTDPAFQIYTGDFVNIGPYKARAGFCVEAQRYLEAINNEHWNKQVILRKGEVYGSDTIYTFSSQQN</sequence>
<dbReference type="PANTHER" id="PTHR43725">
    <property type="entry name" value="UDP-GLUCOSE 4-EPIMERASE"/>
    <property type="match status" value="1"/>
</dbReference>
<evidence type="ECO:0000313" key="13">
    <source>
        <dbReference type="EMBL" id="EEB07834.1"/>
    </source>
</evidence>
<evidence type="ECO:0000256" key="6">
    <source>
        <dbReference type="ARBA" id="ARBA00023144"/>
    </source>
</evidence>
<dbReference type="GeneID" id="7051728"/>
<dbReference type="InterPro" id="IPR011013">
    <property type="entry name" value="Gal_mutarotase_sf_dom"/>
</dbReference>
<evidence type="ECO:0000313" key="14">
    <source>
        <dbReference type="Proteomes" id="UP000001744"/>
    </source>
</evidence>
<dbReference type="NCBIfam" id="TIGR01179">
    <property type="entry name" value="galE"/>
    <property type="match status" value="1"/>
</dbReference>
<dbReference type="EMBL" id="KE651167">
    <property type="protein sequence ID" value="EEB07834.1"/>
    <property type="molecule type" value="Genomic_DNA"/>
</dbReference>
<evidence type="ECO:0000256" key="5">
    <source>
        <dbReference type="ARBA" id="ARBA00023027"/>
    </source>
</evidence>
<feature type="domain" description="NAD-dependent epimerase/dehydratase" evidence="12">
    <location>
        <begin position="7"/>
        <end position="275"/>
    </location>
</feature>
<evidence type="ECO:0000256" key="10">
    <source>
        <dbReference type="ARBA" id="ARBA00037955"/>
    </source>
</evidence>
<dbReference type="CDD" id="cd05247">
    <property type="entry name" value="UDP_G4E_1_SDR_e"/>
    <property type="match status" value="1"/>
</dbReference>
<evidence type="ECO:0000256" key="3">
    <source>
        <dbReference type="ARBA" id="ARBA00004947"/>
    </source>
</evidence>